<evidence type="ECO:0000256" key="7">
    <source>
        <dbReference type="ARBA" id="ARBA00023136"/>
    </source>
</evidence>
<feature type="domain" description="Tripartite ATP-independent periplasmic transporters DctQ component" evidence="10">
    <location>
        <begin position="44"/>
        <end position="171"/>
    </location>
</feature>
<dbReference type="Proteomes" id="UP000325291">
    <property type="component" value="Unassembled WGS sequence"/>
</dbReference>
<feature type="transmembrane region" description="Helical" evidence="9">
    <location>
        <begin position="144"/>
        <end position="165"/>
    </location>
</feature>
<dbReference type="InterPro" id="IPR007387">
    <property type="entry name" value="TRAP_DctQ"/>
</dbReference>
<feature type="transmembrane region" description="Helical" evidence="9">
    <location>
        <begin position="67"/>
        <end position="84"/>
    </location>
</feature>
<evidence type="ECO:0000256" key="9">
    <source>
        <dbReference type="RuleBase" id="RU369079"/>
    </source>
</evidence>
<comment type="subcellular location">
    <subcellularLocation>
        <location evidence="1 9">Cell inner membrane</location>
        <topology evidence="1 9">Multi-pass membrane protein</topology>
    </subcellularLocation>
</comment>
<evidence type="ECO:0000256" key="2">
    <source>
        <dbReference type="ARBA" id="ARBA00022448"/>
    </source>
</evidence>
<evidence type="ECO:0000256" key="8">
    <source>
        <dbReference type="ARBA" id="ARBA00038436"/>
    </source>
</evidence>
<keyword evidence="4 9" id="KW-0997">Cell inner membrane</keyword>
<evidence type="ECO:0000313" key="11">
    <source>
        <dbReference type="EMBL" id="KAA0917510.1"/>
    </source>
</evidence>
<keyword evidence="6 9" id="KW-1133">Transmembrane helix</keyword>
<comment type="caution">
    <text evidence="11">The sequence shown here is derived from an EMBL/GenBank/DDBJ whole genome shotgun (WGS) entry which is preliminary data.</text>
</comment>
<keyword evidence="7 9" id="KW-0472">Membrane</keyword>
<organism evidence="11 12">
    <name type="scientific">Aquicoccus porphyridii</name>
    <dbReference type="NCBI Taxonomy" id="1852029"/>
    <lineage>
        <taxon>Bacteria</taxon>
        <taxon>Pseudomonadati</taxon>
        <taxon>Pseudomonadota</taxon>
        <taxon>Alphaproteobacteria</taxon>
        <taxon>Rhodobacterales</taxon>
        <taxon>Paracoccaceae</taxon>
        <taxon>Aquicoccus</taxon>
    </lineage>
</organism>
<protein>
    <recommendedName>
        <fullName evidence="9">TRAP transporter small permease protein</fullName>
    </recommendedName>
</protein>
<dbReference type="InterPro" id="IPR055348">
    <property type="entry name" value="DctQ"/>
</dbReference>
<feature type="transmembrane region" description="Helical" evidence="9">
    <location>
        <begin position="105"/>
        <end position="124"/>
    </location>
</feature>
<evidence type="ECO:0000256" key="1">
    <source>
        <dbReference type="ARBA" id="ARBA00004429"/>
    </source>
</evidence>
<evidence type="ECO:0000256" key="3">
    <source>
        <dbReference type="ARBA" id="ARBA00022475"/>
    </source>
</evidence>
<dbReference type="GO" id="GO:0022857">
    <property type="term" value="F:transmembrane transporter activity"/>
    <property type="evidence" value="ECO:0007669"/>
    <property type="project" value="UniProtKB-UniRule"/>
</dbReference>
<evidence type="ECO:0000256" key="4">
    <source>
        <dbReference type="ARBA" id="ARBA00022519"/>
    </source>
</evidence>
<keyword evidence="3" id="KW-1003">Cell membrane</keyword>
<keyword evidence="5 9" id="KW-0812">Transmembrane</keyword>
<dbReference type="PANTHER" id="PTHR35011">
    <property type="entry name" value="2,3-DIKETO-L-GULONATE TRAP TRANSPORTER SMALL PERMEASE PROTEIN YIAM"/>
    <property type="match status" value="1"/>
</dbReference>
<dbReference type="AlphaFoldDB" id="A0A5A9ZK13"/>
<sequence>MRARFLLMHFHPQGGSTMRLLAMTSFWLAWAASLVARLMLVAVALMIVVQVVLRFGFSYSLPWPEEAARYLMIWIVMLSGSLLVRDDQLVRVDFLDYLWSSRLMVWRNLTFRLLLAVMLGVLVWQGWDQATFAMRRTTTALQISWFWVYLAIPVGGALMLIQMLARAVEEISTGQVKAADIGESL</sequence>
<keyword evidence="12" id="KW-1185">Reference proteome</keyword>
<comment type="similarity">
    <text evidence="8 9">Belongs to the TRAP transporter small permease family.</text>
</comment>
<keyword evidence="2 9" id="KW-0813">Transport</keyword>
<dbReference type="GO" id="GO:0005886">
    <property type="term" value="C:plasma membrane"/>
    <property type="evidence" value="ECO:0007669"/>
    <property type="project" value="UniProtKB-SubCell"/>
</dbReference>
<proteinExistence type="inferred from homology"/>
<evidence type="ECO:0000256" key="5">
    <source>
        <dbReference type="ARBA" id="ARBA00022692"/>
    </source>
</evidence>
<evidence type="ECO:0000313" key="12">
    <source>
        <dbReference type="Proteomes" id="UP000325291"/>
    </source>
</evidence>
<feature type="transmembrane region" description="Helical" evidence="9">
    <location>
        <begin position="20"/>
        <end position="47"/>
    </location>
</feature>
<gene>
    <name evidence="11" type="ORF">FLO80_05535</name>
</gene>
<name>A0A5A9ZK13_9RHOB</name>
<comment type="function">
    <text evidence="9">Part of the tripartite ATP-independent periplasmic (TRAP) transport system.</text>
</comment>
<evidence type="ECO:0000259" key="10">
    <source>
        <dbReference type="Pfam" id="PF04290"/>
    </source>
</evidence>
<accession>A0A5A9ZK13</accession>
<dbReference type="EMBL" id="VINQ01000003">
    <property type="protein sequence ID" value="KAA0917510.1"/>
    <property type="molecule type" value="Genomic_DNA"/>
</dbReference>
<reference evidence="11 12" key="1">
    <citation type="submission" date="2019-07" db="EMBL/GenBank/DDBJ databases">
        <title>Aquicoccus porphyridii gen. nov., sp. nov., isolated from a small marine red alga, Porphyridium marinum.</title>
        <authorList>
            <person name="Liu L."/>
        </authorList>
    </citation>
    <scope>NUCLEOTIDE SEQUENCE [LARGE SCALE GENOMIC DNA]</scope>
    <source>
        <strain evidence="11 12">L1 8-17</strain>
    </source>
</reference>
<comment type="subunit">
    <text evidence="9">The complex comprises the extracytoplasmic solute receptor protein and the two transmembrane proteins.</text>
</comment>
<evidence type="ECO:0000256" key="6">
    <source>
        <dbReference type="ARBA" id="ARBA00022989"/>
    </source>
</evidence>
<dbReference type="Pfam" id="PF04290">
    <property type="entry name" value="DctQ"/>
    <property type="match status" value="1"/>
</dbReference>